<reference evidence="2 3" key="1">
    <citation type="submission" date="2018-10" db="EMBL/GenBank/DDBJ databases">
        <authorList>
            <consortium name="IHU Genomes"/>
        </authorList>
    </citation>
    <scope>NUCLEOTIDE SEQUENCE [LARGE SCALE GENOMIC DNA]</scope>
    <source>
        <strain evidence="2 3">A1</strain>
    </source>
</reference>
<dbReference type="InterPro" id="IPR038765">
    <property type="entry name" value="Papain-like_cys_pep_sf"/>
</dbReference>
<dbReference type="PROSITE" id="PS00972">
    <property type="entry name" value="USP_1"/>
    <property type="match status" value="1"/>
</dbReference>
<dbReference type="Gene3D" id="3.90.70.10">
    <property type="entry name" value="Cysteine proteinases"/>
    <property type="match status" value="1"/>
</dbReference>
<dbReference type="InterPro" id="IPR050185">
    <property type="entry name" value="Ub_carboxyl-term_hydrolase"/>
</dbReference>
<proteinExistence type="predicted"/>
<keyword evidence="3" id="KW-1185">Reference proteome</keyword>
<dbReference type="InterPro" id="IPR028889">
    <property type="entry name" value="USP"/>
</dbReference>
<dbReference type="InterPro" id="IPR001394">
    <property type="entry name" value="Peptidase_C19_UCH"/>
</dbReference>
<accession>A0A5K0UBY6</accession>
<dbReference type="PANTHER" id="PTHR21646">
    <property type="entry name" value="UBIQUITIN CARBOXYL-TERMINAL HYDROLASE"/>
    <property type="match status" value="1"/>
</dbReference>
<dbReference type="Proteomes" id="UP000594342">
    <property type="component" value="Unassembled WGS sequence"/>
</dbReference>
<sequence>MTTVVNLRGFRNLGNTCYMNAGLQALLSSNVLNTALMMYLKENQQTLKQFSPMLIEYCRIIIDLLKKNQPAIYSPIEFKKTLDRVNQWFRGYQQHDSNELFLYLINDFIDETKDKGVVELIKKLCFGKYKQYVYCNECKNVVESYFNFLDVALPIPETNNPDLEDCFKKFAKYDTLDESNKWDCPTCKKKVIAHKKMEIHEVPDVAVFTLNRFKGTTKNNTPVRIYPYIELEGKKLRLISTVNHYGGTGGGHYVAHVSRSGKWYMADDSSIREINSESVLNDPSVYMVVYQVVC</sequence>
<gene>
    <name evidence="2" type="ORF">YASMINEVIRUS_1258</name>
</gene>
<dbReference type="GO" id="GO:0016579">
    <property type="term" value="P:protein deubiquitination"/>
    <property type="evidence" value="ECO:0007669"/>
    <property type="project" value="InterPro"/>
</dbReference>
<dbReference type="SUPFAM" id="SSF54001">
    <property type="entry name" value="Cysteine proteinases"/>
    <property type="match status" value="1"/>
</dbReference>
<name>A0A5K0UBY6_9VIRU</name>
<feature type="domain" description="USP" evidence="1">
    <location>
        <begin position="8"/>
        <end position="293"/>
    </location>
</feature>
<dbReference type="InterPro" id="IPR018200">
    <property type="entry name" value="USP_CS"/>
</dbReference>
<keyword evidence="2" id="KW-0378">Hydrolase</keyword>
<dbReference type="Pfam" id="PF00443">
    <property type="entry name" value="UCH"/>
    <property type="match status" value="1"/>
</dbReference>
<organism evidence="2 3">
    <name type="scientific">Yasminevirus sp. GU-2018</name>
    <dbReference type="NCBI Taxonomy" id="2420051"/>
    <lineage>
        <taxon>Viruses</taxon>
        <taxon>Varidnaviria</taxon>
        <taxon>Bamfordvirae</taxon>
        <taxon>Nucleocytoviricota</taxon>
        <taxon>Megaviricetes</taxon>
        <taxon>Imitervirales</taxon>
        <taxon>Mimiviridae</taxon>
        <taxon>Klosneuvirinae</taxon>
        <taxon>Yasminevirus</taxon>
        <taxon>Yasminevirus saudimassiliense</taxon>
    </lineage>
</organism>
<evidence type="ECO:0000259" key="1">
    <source>
        <dbReference type="PROSITE" id="PS50235"/>
    </source>
</evidence>
<dbReference type="GO" id="GO:0004843">
    <property type="term" value="F:cysteine-type deubiquitinase activity"/>
    <property type="evidence" value="ECO:0007669"/>
    <property type="project" value="InterPro"/>
</dbReference>
<dbReference type="PROSITE" id="PS50235">
    <property type="entry name" value="USP_3"/>
    <property type="match status" value="1"/>
</dbReference>
<evidence type="ECO:0000313" key="2">
    <source>
        <dbReference type="EMBL" id="VBB18726.1"/>
    </source>
</evidence>
<protein>
    <submittedName>
        <fullName evidence="2">Ubiquitin carboxyl-terminal hydrolase 8-like</fullName>
    </submittedName>
</protein>
<dbReference type="EMBL" id="UPSH01000001">
    <property type="protein sequence ID" value="VBB18726.1"/>
    <property type="molecule type" value="Genomic_DNA"/>
</dbReference>
<comment type="caution">
    <text evidence="2">The sequence shown here is derived from an EMBL/GenBank/DDBJ whole genome shotgun (WGS) entry which is preliminary data.</text>
</comment>
<evidence type="ECO:0000313" key="3">
    <source>
        <dbReference type="Proteomes" id="UP000594342"/>
    </source>
</evidence>